<name>A0ACC0XA44_9ROSI</name>
<gene>
    <name evidence="1" type="ORF">Pint_33108</name>
</gene>
<organism evidence="1 2">
    <name type="scientific">Pistacia integerrima</name>
    <dbReference type="NCBI Taxonomy" id="434235"/>
    <lineage>
        <taxon>Eukaryota</taxon>
        <taxon>Viridiplantae</taxon>
        <taxon>Streptophyta</taxon>
        <taxon>Embryophyta</taxon>
        <taxon>Tracheophyta</taxon>
        <taxon>Spermatophyta</taxon>
        <taxon>Magnoliopsida</taxon>
        <taxon>eudicotyledons</taxon>
        <taxon>Gunneridae</taxon>
        <taxon>Pentapetalae</taxon>
        <taxon>rosids</taxon>
        <taxon>malvids</taxon>
        <taxon>Sapindales</taxon>
        <taxon>Anacardiaceae</taxon>
        <taxon>Pistacia</taxon>
    </lineage>
</organism>
<reference evidence="2" key="1">
    <citation type="journal article" date="2023" name="G3 (Bethesda)">
        <title>Genome assembly and association tests identify interacting loci associated with vigor, precocity, and sex in interspecific pistachio rootstocks.</title>
        <authorList>
            <person name="Palmer W."/>
            <person name="Jacygrad E."/>
            <person name="Sagayaradj S."/>
            <person name="Cavanaugh K."/>
            <person name="Han R."/>
            <person name="Bertier L."/>
            <person name="Beede B."/>
            <person name="Kafkas S."/>
            <person name="Golino D."/>
            <person name="Preece J."/>
            <person name="Michelmore R."/>
        </authorList>
    </citation>
    <scope>NUCLEOTIDE SEQUENCE [LARGE SCALE GENOMIC DNA]</scope>
</reference>
<evidence type="ECO:0000313" key="1">
    <source>
        <dbReference type="EMBL" id="KAJ0011324.1"/>
    </source>
</evidence>
<dbReference type="Proteomes" id="UP001163603">
    <property type="component" value="Chromosome 14"/>
</dbReference>
<proteinExistence type="predicted"/>
<sequence length="21" mass="2496">MLRQLTNTMNCHKSKRTNMST</sequence>
<evidence type="ECO:0000313" key="2">
    <source>
        <dbReference type="Proteomes" id="UP001163603"/>
    </source>
</evidence>
<comment type="caution">
    <text evidence="1">The sequence shown here is derived from an EMBL/GenBank/DDBJ whole genome shotgun (WGS) entry which is preliminary data.</text>
</comment>
<keyword evidence="2" id="KW-1185">Reference proteome</keyword>
<dbReference type="EMBL" id="CM047749">
    <property type="protein sequence ID" value="KAJ0011324.1"/>
    <property type="molecule type" value="Genomic_DNA"/>
</dbReference>
<accession>A0ACC0XA44</accession>
<protein>
    <submittedName>
        <fullName evidence="1">Uncharacterized protein</fullName>
    </submittedName>
</protein>